<sequence>MSASMVPTSSYTYPHQQYASSRVLHPRASPHRARARELADSDFDINRRRIHSEREYYKIAQYELSPEYRLALEHGSSMQQEENIRAEVKRALLAQKRARAKKAAQSAAALVYGSQDQHLGDRAPKEHKPFIRRRYAYRDDIEASRVASSERRFDIGFKFPRDNTSSGKEGIITLPCTPPPSPSKKLAPLSRFNPFMRPRAESLSSIIDDHDSVPSEDGIHDEQPLESWRRKLRRAATVADLFSRINREAKQVAGAGLRI</sequence>
<proteinExistence type="predicted"/>
<reference evidence="1" key="1">
    <citation type="submission" date="2022-07" db="EMBL/GenBank/DDBJ databases">
        <title>The genome of Lyophyllum shimeji provides insight into the initial evolution of ectomycorrhizal fungal genome.</title>
        <authorList>
            <person name="Kobayashi Y."/>
            <person name="Shibata T."/>
            <person name="Hirakawa H."/>
            <person name="Shigenobu S."/>
            <person name="Nishiyama T."/>
            <person name="Yamada A."/>
            <person name="Hasebe M."/>
            <person name="Kawaguchi M."/>
        </authorList>
    </citation>
    <scope>NUCLEOTIDE SEQUENCE</scope>
    <source>
        <strain evidence="1">AT787</strain>
    </source>
</reference>
<evidence type="ECO:0000313" key="2">
    <source>
        <dbReference type="Proteomes" id="UP001063166"/>
    </source>
</evidence>
<dbReference type="EMBL" id="BRPK01000003">
    <property type="protein sequence ID" value="GLB35926.1"/>
    <property type="molecule type" value="Genomic_DNA"/>
</dbReference>
<evidence type="ECO:0000313" key="1">
    <source>
        <dbReference type="EMBL" id="GLB35926.1"/>
    </source>
</evidence>
<accession>A0A9P3PI84</accession>
<protein>
    <submittedName>
        <fullName evidence="1">Uncharacterized protein</fullName>
    </submittedName>
</protein>
<dbReference type="AlphaFoldDB" id="A0A9P3PI84"/>
<dbReference type="OrthoDB" id="3045787at2759"/>
<organism evidence="1 2">
    <name type="scientific">Lyophyllum shimeji</name>
    <name type="common">Hon-shimeji</name>
    <name type="synonym">Tricholoma shimeji</name>
    <dbReference type="NCBI Taxonomy" id="47721"/>
    <lineage>
        <taxon>Eukaryota</taxon>
        <taxon>Fungi</taxon>
        <taxon>Dikarya</taxon>
        <taxon>Basidiomycota</taxon>
        <taxon>Agaricomycotina</taxon>
        <taxon>Agaricomycetes</taxon>
        <taxon>Agaricomycetidae</taxon>
        <taxon>Agaricales</taxon>
        <taxon>Tricholomatineae</taxon>
        <taxon>Lyophyllaceae</taxon>
        <taxon>Lyophyllum</taxon>
    </lineage>
</organism>
<gene>
    <name evidence="1" type="ORF">LshimejAT787_0302140</name>
</gene>
<dbReference type="Proteomes" id="UP001063166">
    <property type="component" value="Unassembled WGS sequence"/>
</dbReference>
<keyword evidence="2" id="KW-1185">Reference proteome</keyword>
<comment type="caution">
    <text evidence="1">The sequence shown here is derived from an EMBL/GenBank/DDBJ whole genome shotgun (WGS) entry which is preliminary data.</text>
</comment>
<name>A0A9P3PI84_LYOSH</name>